<name>A0AAR5PBM5_DENPD</name>
<sequence length="288" mass="33624">MAILIDRQLGPDERLKALLDFSGNVEIDPNVSGKFYYKSGLNMYKQFNIYYNEGSWENAFCIYLKYDKLFFDRIKQHPEYRTVPVKVKSVNAAHFRIIKPKAEHAKREIFKQYRRDYISYVEEMKANKRRQIQAEQSNRKTASVKPPKETTIKVTPIDTVSSVRETIKAEEQPDKPLDRNLFTDSTTFEIKSQVSFNTSRKITQLATRKKKILIEEKERAESATKKKFEAQPMDKLTFGTPENDVDQMGEKFAFTASKVKNAVNKTKPSYTRESIHSIIPRYSDESFQ</sequence>
<dbReference type="GeneID" id="109536348"/>
<reference evidence="4" key="1">
    <citation type="journal article" date="2013" name="Genome Biol.">
        <title>Draft genome of the mountain pine beetle, Dendroctonus ponderosae Hopkins, a major forest pest.</title>
        <authorList>
            <person name="Keeling C.I."/>
            <person name="Yuen M.M."/>
            <person name="Liao N.Y."/>
            <person name="Docking T.R."/>
            <person name="Chan S.K."/>
            <person name="Taylor G.A."/>
            <person name="Palmquist D.L."/>
            <person name="Jackman S.D."/>
            <person name="Nguyen A."/>
            <person name="Li M."/>
            <person name="Henderson H."/>
            <person name="Janes J.K."/>
            <person name="Zhao Y."/>
            <person name="Pandoh P."/>
            <person name="Moore R."/>
            <person name="Sperling F.A."/>
            <person name="Huber D.P."/>
            <person name="Birol I."/>
            <person name="Jones S.J."/>
            <person name="Bohlmann J."/>
        </authorList>
    </citation>
    <scope>NUCLEOTIDE SEQUENCE</scope>
</reference>
<dbReference type="GO" id="GO:0061578">
    <property type="term" value="F:K63-linked deubiquitinase activity"/>
    <property type="evidence" value="ECO:0007669"/>
    <property type="project" value="TreeGrafter"/>
</dbReference>
<protein>
    <recommendedName>
        <fullName evidence="2">USP8 dimerisation domain-containing protein</fullName>
    </recommendedName>
</protein>
<feature type="domain" description="USP8 dimerisation" evidence="2">
    <location>
        <begin position="13"/>
        <end position="115"/>
    </location>
</feature>
<dbReference type="InterPro" id="IPR015063">
    <property type="entry name" value="USP8_dimer"/>
</dbReference>
<dbReference type="PANTHER" id="PTHR12947:SF13">
    <property type="entry name" value="FI19924P1"/>
    <property type="match status" value="1"/>
</dbReference>
<dbReference type="PANTHER" id="PTHR12947">
    <property type="entry name" value="AMSH-LIKE PROTEASE"/>
    <property type="match status" value="1"/>
</dbReference>
<dbReference type="GO" id="GO:0016020">
    <property type="term" value="C:membrane"/>
    <property type="evidence" value="ECO:0007669"/>
    <property type="project" value="TreeGrafter"/>
</dbReference>
<dbReference type="GO" id="GO:0005768">
    <property type="term" value="C:endosome"/>
    <property type="evidence" value="ECO:0007669"/>
    <property type="project" value="TreeGrafter"/>
</dbReference>
<proteinExistence type="predicted"/>
<organism evidence="3 4">
    <name type="scientific">Dendroctonus ponderosae</name>
    <name type="common">Mountain pine beetle</name>
    <dbReference type="NCBI Taxonomy" id="77166"/>
    <lineage>
        <taxon>Eukaryota</taxon>
        <taxon>Metazoa</taxon>
        <taxon>Ecdysozoa</taxon>
        <taxon>Arthropoda</taxon>
        <taxon>Hexapoda</taxon>
        <taxon>Insecta</taxon>
        <taxon>Pterygota</taxon>
        <taxon>Neoptera</taxon>
        <taxon>Endopterygota</taxon>
        <taxon>Coleoptera</taxon>
        <taxon>Polyphaga</taxon>
        <taxon>Cucujiformia</taxon>
        <taxon>Curculionidae</taxon>
        <taxon>Scolytinae</taxon>
        <taxon>Dendroctonus</taxon>
    </lineage>
</organism>
<accession>A0AAR5PBM5</accession>
<dbReference type="AlphaFoldDB" id="A0AAR5PBM5"/>
<evidence type="ECO:0000313" key="4">
    <source>
        <dbReference type="Proteomes" id="UP000019118"/>
    </source>
</evidence>
<dbReference type="Pfam" id="PF08969">
    <property type="entry name" value="USP8_dimer"/>
    <property type="match status" value="1"/>
</dbReference>
<evidence type="ECO:0000259" key="2">
    <source>
        <dbReference type="Pfam" id="PF08969"/>
    </source>
</evidence>
<reference evidence="3" key="2">
    <citation type="submission" date="2024-08" db="UniProtKB">
        <authorList>
            <consortium name="EnsemblMetazoa"/>
        </authorList>
    </citation>
    <scope>IDENTIFICATION</scope>
</reference>
<dbReference type="GO" id="GO:0070536">
    <property type="term" value="P:protein K63-linked deubiquitination"/>
    <property type="evidence" value="ECO:0007669"/>
    <property type="project" value="TreeGrafter"/>
</dbReference>
<dbReference type="EnsemblMetazoa" id="XM_019902527.1">
    <property type="protein sequence ID" value="XP_019758086.1"/>
    <property type="gene ID" value="LOC109536348"/>
</dbReference>
<dbReference type="SUPFAM" id="SSF140856">
    <property type="entry name" value="USP8 N-terminal domain-like"/>
    <property type="match status" value="1"/>
</dbReference>
<feature type="region of interest" description="Disordered" evidence="1">
    <location>
        <begin position="265"/>
        <end position="288"/>
    </location>
</feature>
<keyword evidence="4" id="KW-1185">Reference proteome</keyword>
<evidence type="ECO:0000313" key="3">
    <source>
        <dbReference type="EnsemblMetazoa" id="XP_019758086.1"/>
    </source>
</evidence>
<dbReference type="Proteomes" id="UP000019118">
    <property type="component" value="Unassembled WGS sequence"/>
</dbReference>
<dbReference type="KEGG" id="dpa:109536348"/>
<dbReference type="Gene3D" id="1.20.58.80">
    <property type="entry name" value="Phosphotransferase system, lactose/cellobiose-type IIA subunit"/>
    <property type="match status" value="1"/>
</dbReference>
<evidence type="ECO:0000256" key="1">
    <source>
        <dbReference type="SAM" id="MobiDB-lite"/>
    </source>
</evidence>